<feature type="compositionally biased region" description="Polar residues" evidence="1">
    <location>
        <begin position="49"/>
        <end position="58"/>
    </location>
</feature>
<dbReference type="Proteomes" id="UP001159001">
    <property type="component" value="Unassembled WGS sequence"/>
</dbReference>
<reference evidence="2" key="1">
    <citation type="submission" date="2022-10" db="EMBL/GenBank/DDBJ databases">
        <title>Bacterial isolates recovered from the One Health project in Brazil.</title>
        <authorList>
            <person name="Valiatti T.B."/>
            <person name="Santos F."/>
            <person name="Cayo R."/>
            <person name="Gales A.C."/>
        </authorList>
    </citation>
    <scope>NUCLEOTIDE SEQUENCE</scope>
    <source>
        <strain evidence="2">PVR188</strain>
    </source>
</reference>
<dbReference type="AlphaFoldDB" id="A0AAW6UM52"/>
<dbReference type="RefSeq" id="WP_272654122.1">
    <property type="nucleotide sequence ID" value="NZ_JAOWIN010000018.1"/>
</dbReference>
<feature type="compositionally biased region" description="Polar residues" evidence="1">
    <location>
        <begin position="69"/>
        <end position="82"/>
    </location>
</feature>
<name>A0AAW6UM52_PRORE</name>
<proteinExistence type="predicted"/>
<dbReference type="EMBL" id="JAOWIN010000018">
    <property type="protein sequence ID" value="MDI9095097.1"/>
    <property type="molecule type" value="Genomic_DNA"/>
</dbReference>
<feature type="region of interest" description="Disordered" evidence="1">
    <location>
        <begin position="146"/>
        <end position="193"/>
    </location>
</feature>
<sequence>MKVHVNVDETIYPELHKLLEATPVSKRARVLANLAFKACLLSNVALANSEQTAPSKGRNSSDKKKKSSEANVPASNKNNADTSEVHPKSGIENSTNETAPKTVSEVVTHAAQSATPPSVQTVEGTAVSEMGRDSGNEQTVNLAAKTVTSDGMGMPEKSDSELSTSGQQNNADGDRGLNVVAQQMPVRKRRVID</sequence>
<feature type="compositionally biased region" description="Polar residues" evidence="1">
    <location>
        <begin position="91"/>
        <end position="101"/>
    </location>
</feature>
<organism evidence="2 3">
    <name type="scientific">Providencia rettgeri</name>
    <dbReference type="NCBI Taxonomy" id="587"/>
    <lineage>
        <taxon>Bacteria</taxon>
        <taxon>Pseudomonadati</taxon>
        <taxon>Pseudomonadota</taxon>
        <taxon>Gammaproteobacteria</taxon>
        <taxon>Enterobacterales</taxon>
        <taxon>Morganellaceae</taxon>
        <taxon>Providencia</taxon>
    </lineage>
</organism>
<evidence type="ECO:0000313" key="2">
    <source>
        <dbReference type="EMBL" id="MDI9095097.1"/>
    </source>
</evidence>
<feature type="compositionally biased region" description="Polar residues" evidence="1">
    <location>
        <begin position="110"/>
        <end position="123"/>
    </location>
</feature>
<evidence type="ECO:0000256" key="1">
    <source>
        <dbReference type="SAM" id="MobiDB-lite"/>
    </source>
</evidence>
<evidence type="ECO:0000313" key="3">
    <source>
        <dbReference type="Proteomes" id="UP001159001"/>
    </source>
</evidence>
<gene>
    <name evidence="2" type="ORF">OGX73_21025</name>
</gene>
<feature type="region of interest" description="Disordered" evidence="1">
    <location>
        <begin position="49"/>
        <end position="134"/>
    </location>
</feature>
<accession>A0AAW6UM52</accession>
<feature type="compositionally biased region" description="Polar residues" evidence="1">
    <location>
        <begin position="161"/>
        <end position="171"/>
    </location>
</feature>
<protein>
    <submittedName>
        <fullName evidence="2">Uncharacterized protein</fullName>
    </submittedName>
</protein>
<comment type="caution">
    <text evidence="2">The sequence shown here is derived from an EMBL/GenBank/DDBJ whole genome shotgun (WGS) entry which is preliminary data.</text>
</comment>